<dbReference type="EMBL" id="OZ035835">
    <property type="protein sequence ID" value="CAL1578783.1"/>
    <property type="molecule type" value="Genomic_DNA"/>
</dbReference>
<protein>
    <recommendedName>
        <fullName evidence="3">Secreted protein</fullName>
    </recommendedName>
</protein>
<evidence type="ECO:0000313" key="1">
    <source>
        <dbReference type="EMBL" id="CAL1578783.1"/>
    </source>
</evidence>
<gene>
    <name evidence="1" type="ORF">KC01_LOCUS9895</name>
</gene>
<organism evidence="1 2">
    <name type="scientific">Knipowitschia caucasica</name>
    <name type="common">Caucasian dwarf goby</name>
    <name type="synonym">Pomatoschistus caucasicus</name>
    <dbReference type="NCBI Taxonomy" id="637954"/>
    <lineage>
        <taxon>Eukaryota</taxon>
        <taxon>Metazoa</taxon>
        <taxon>Chordata</taxon>
        <taxon>Craniata</taxon>
        <taxon>Vertebrata</taxon>
        <taxon>Euteleostomi</taxon>
        <taxon>Actinopterygii</taxon>
        <taxon>Neopterygii</taxon>
        <taxon>Teleostei</taxon>
        <taxon>Neoteleostei</taxon>
        <taxon>Acanthomorphata</taxon>
        <taxon>Gobiaria</taxon>
        <taxon>Gobiiformes</taxon>
        <taxon>Gobioidei</taxon>
        <taxon>Gobiidae</taxon>
        <taxon>Gobiinae</taxon>
        <taxon>Knipowitschia</taxon>
    </lineage>
</organism>
<reference evidence="1 2" key="1">
    <citation type="submission" date="2024-04" db="EMBL/GenBank/DDBJ databases">
        <authorList>
            <person name="Waldvogel A.-M."/>
            <person name="Schoenle A."/>
        </authorList>
    </citation>
    <scope>NUCLEOTIDE SEQUENCE [LARGE SCALE GENOMIC DNA]</scope>
</reference>
<keyword evidence="2" id="KW-1185">Reference proteome</keyword>
<evidence type="ECO:0000313" key="2">
    <source>
        <dbReference type="Proteomes" id="UP001497482"/>
    </source>
</evidence>
<dbReference type="Proteomes" id="UP001497482">
    <property type="component" value="Chromosome 13"/>
</dbReference>
<sequence length="156" mass="16797">MVCVALPWPRCVWLFPGLGDGVCGSSLASVCVALPWPRCVWLFPGLGVCGSSLASVCVALPWPRCVWLFPGLAADSLRHRGSFQWLLLKGVFMFSEEQTCSWIPRVRAEKPVELLSTVVHASVVHASVVHASVVHASVVHASVVHASVVHHILSVS</sequence>
<dbReference type="AlphaFoldDB" id="A0AAV2JRD4"/>
<name>A0AAV2JRD4_KNICA</name>
<accession>A0AAV2JRD4</accession>
<proteinExistence type="predicted"/>
<evidence type="ECO:0008006" key="3">
    <source>
        <dbReference type="Google" id="ProtNLM"/>
    </source>
</evidence>